<feature type="region of interest" description="Disordered" evidence="13">
    <location>
        <begin position="470"/>
        <end position="505"/>
    </location>
</feature>
<evidence type="ECO:0000256" key="14">
    <source>
        <dbReference type="SAM" id="Phobius"/>
    </source>
</evidence>
<dbReference type="InterPro" id="IPR000730">
    <property type="entry name" value="Pr_cel_nuc_antig"/>
</dbReference>
<dbReference type="Gene3D" id="3.10.150.10">
    <property type="entry name" value="DNA Polymerase III, subunit A, domain 2"/>
    <property type="match status" value="2"/>
</dbReference>
<dbReference type="PRINTS" id="PR00339">
    <property type="entry name" value="PCNACYCLIN"/>
</dbReference>
<accession>A0A1M3U0U2</accession>
<dbReference type="PROSITE" id="PS01251">
    <property type="entry name" value="PCNA_1"/>
    <property type="match status" value="1"/>
</dbReference>
<comment type="function">
    <text evidence="10">This protein is an auxiliary protein of DNA polymerase delta and is involved in the control of eukaryotic DNA replication by increasing the polymerase's processibility during elongation of the leading strand. Involved in DNA repair.</text>
</comment>
<dbReference type="GO" id="GO:0006298">
    <property type="term" value="P:mismatch repair"/>
    <property type="evidence" value="ECO:0007669"/>
    <property type="project" value="TreeGrafter"/>
</dbReference>
<evidence type="ECO:0000313" key="19">
    <source>
        <dbReference type="Proteomes" id="UP000184063"/>
    </source>
</evidence>
<evidence type="ECO:0000256" key="1">
    <source>
        <dbReference type="ARBA" id="ARBA00004123"/>
    </source>
</evidence>
<keyword evidence="6 14" id="KW-1133">Transmembrane helix</keyword>
<feature type="domain" description="Proliferating cell nuclear antigen PCNA C-terminal" evidence="16">
    <location>
        <begin position="783"/>
        <end position="908"/>
    </location>
</feature>
<evidence type="ECO:0000256" key="10">
    <source>
        <dbReference type="ARBA" id="ARBA00054163"/>
    </source>
</evidence>
<feature type="domain" description="Proliferating cell nuclear antigen PCNA N-terminal" evidence="15">
    <location>
        <begin position="657"/>
        <end position="778"/>
    </location>
</feature>
<evidence type="ECO:0000256" key="12">
    <source>
        <dbReference type="RuleBase" id="RU003671"/>
    </source>
</evidence>
<keyword evidence="4 14" id="KW-0812">Transmembrane</keyword>
<evidence type="ECO:0000259" key="17">
    <source>
        <dbReference type="Pfam" id="PF12632"/>
    </source>
</evidence>
<evidence type="ECO:0000313" key="18">
    <source>
        <dbReference type="EMBL" id="OJZ92627.1"/>
    </source>
</evidence>
<proteinExistence type="inferred from homology"/>
<dbReference type="InterPro" id="IPR022659">
    <property type="entry name" value="Pr_cel_nuc_antig_CS"/>
</dbReference>
<dbReference type="GO" id="GO:0030337">
    <property type="term" value="F:DNA polymerase processivity factor activity"/>
    <property type="evidence" value="ECO:0007669"/>
    <property type="project" value="InterPro"/>
</dbReference>
<evidence type="ECO:0000259" key="16">
    <source>
        <dbReference type="Pfam" id="PF02747"/>
    </source>
</evidence>
<dbReference type="Pfam" id="PF02747">
    <property type="entry name" value="PCNA_C"/>
    <property type="match status" value="1"/>
</dbReference>
<dbReference type="EMBL" id="KV878236">
    <property type="protein sequence ID" value="OJZ92627.1"/>
    <property type="molecule type" value="Genomic_DNA"/>
</dbReference>
<dbReference type="InterPro" id="IPR022649">
    <property type="entry name" value="Pr_cel_nuc_antig_C"/>
</dbReference>
<dbReference type="PANTHER" id="PTHR11352">
    <property type="entry name" value="PROLIFERATING CELL NUCLEAR ANTIGEN"/>
    <property type="match status" value="1"/>
</dbReference>
<evidence type="ECO:0000256" key="2">
    <source>
        <dbReference type="ARBA" id="ARBA00004308"/>
    </source>
</evidence>
<dbReference type="GO" id="GO:0012505">
    <property type="term" value="C:endomembrane system"/>
    <property type="evidence" value="ECO:0007669"/>
    <property type="project" value="UniProtKB-SubCell"/>
</dbReference>
<keyword evidence="8 14" id="KW-0472">Membrane</keyword>
<dbReference type="AlphaFoldDB" id="A0A1M3U0U2"/>
<dbReference type="GO" id="GO:0006273">
    <property type="term" value="P:lagging strand elongation"/>
    <property type="evidence" value="ECO:0007669"/>
    <property type="project" value="UniProtKB-ARBA"/>
</dbReference>
<feature type="transmembrane region" description="Helical" evidence="14">
    <location>
        <begin position="177"/>
        <end position="195"/>
    </location>
</feature>
<sequence>MESLVYENSPLADYLQGEGEHDPNWPVKETDHSDDFSDSTAADFAPRGVSKFQERIRNKLPKPLERKVSRQRAALGRLYDVCTSALNSRVGRSDNERFLEQFGYVIVASQLLNEHSAPSYTSAADVMSTALPADLPSISTTFGIQGAVVTASTSFSVAWLLHWSRSRTSSGLNPRKVGVLLVLVPVIGVLFYAFAKRQWLKYLRHQAVDAAVTFISNAQGFDSAASASVVFIQETQTRRCLRLRRTVSESFYLMLGQYIRAQHTLRPLTDATNLAKYYDIYDISEEELMEAQAAFDERATEDQYSLRALRTLFGRLYIVRKSILCCLLALGADGGGSDIARWTTAVEQMRDLAHVTGENIHKMTNILNEDDQSTPELIIVPGDVIPPSPLPTASPNKDNLRAQYRNINSLSQGIRALHAKMHILKEASSSNLERPDAGEFEASLMPQYESIGADIRSLLQEWESGKSALMSSLEKPANPEFSRPSSFLKTPLSPTPSLGGSTAVEGSPADALRALTGENTDPSIVHTLDDEEEIFEAVALPARNKRMSLTREERIARVKEDRARQAAARERTDANTNMLKELEMVIKQRPRTTIAAKHTPLSFLRTQFLLSVLYDFHSSRSFFHLLTTTYLSQPLLIFLFSFSLASHHCMLTTISVLEARLEQASLLKRVVDAIKDLVQDCNFDCNDSGISLQAMDNSHVALVSMMLKAEGFSPYRCDRNIALGINLVSLTKVLRAAQNEDILTLKAEDSPDAVNLMFESAETDRLSEYDIKLMDIDQEHLAIPETEYAATVEMPAAEFQRICRDLNALSESVVIEATKEGVKFSCQGDIGSGSVTVRQHTNVENPAQNVSISLTEPVALTFSLKYLVNFCKATNLSNKVTLCLSQEVPLLVEYGLGSGHLRFYLAPKVR</sequence>
<evidence type="ECO:0000256" key="13">
    <source>
        <dbReference type="SAM" id="MobiDB-lite"/>
    </source>
</evidence>
<dbReference type="OrthoDB" id="21151at2759"/>
<dbReference type="FunFam" id="3.10.150.10:FF:000008">
    <property type="entry name" value="Proliferating cell nuclear antigen"/>
    <property type="match status" value="1"/>
</dbReference>
<comment type="subcellular location">
    <subcellularLocation>
        <location evidence="2">Endomembrane system</location>
    </subcellularLocation>
    <subcellularLocation>
        <location evidence="1 11">Nucleus</location>
    </subcellularLocation>
</comment>
<evidence type="ECO:0000256" key="11">
    <source>
        <dbReference type="RuleBase" id="RU000641"/>
    </source>
</evidence>
<dbReference type="Pfam" id="PF00705">
    <property type="entry name" value="PCNA_N"/>
    <property type="match status" value="1"/>
</dbReference>
<dbReference type="InterPro" id="IPR046938">
    <property type="entry name" value="DNA_clamp_sf"/>
</dbReference>
<dbReference type="Pfam" id="PF12632">
    <property type="entry name" value="Vezatin"/>
    <property type="match status" value="1"/>
</dbReference>
<feature type="compositionally biased region" description="Basic and acidic residues" evidence="13">
    <location>
        <begin position="18"/>
        <end position="35"/>
    </location>
</feature>
<evidence type="ECO:0000256" key="9">
    <source>
        <dbReference type="ARBA" id="ARBA00023242"/>
    </source>
</evidence>
<keyword evidence="5 12" id="KW-0235">DNA replication</keyword>
<dbReference type="Proteomes" id="UP000184063">
    <property type="component" value="Unassembled WGS sequence"/>
</dbReference>
<dbReference type="SUPFAM" id="SSF55979">
    <property type="entry name" value="DNA clamp"/>
    <property type="match status" value="2"/>
</dbReference>
<dbReference type="GO" id="GO:0070987">
    <property type="term" value="P:error-free translesion synthesis"/>
    <property type="evidence" value="ECO:0007669"/>
    <property type="project" value="UniProtKB-ARBA"/>
</dbReference>
<evidence type="ECO:0000259" key="15">
    <source>
        <dbReference type="Pfam" id="PF00705"/>
    </source>
</evidence>
<feature type="region of interest" description="Disordered" evidence="13">
    <location>
        <begin position="1"/>
        <end position="42"/>
    </location>
</feature>
<dbReference type="CDD" id="cd00577">
    <property type="entry name" value="PCNA"/>
    <property type="match status" value="1"/>
</dbReference>
<keyword evidence="7 12" id="KW-0238">DNA-binding</keyword>
<dbReference type="GO" id="GO:0006272">
    <property type="term" value="P:leading strand elongation"/>
    <property type="evidence" value="ECO:0007669"/>
    <property type="project" value="TreeGrafter"/>
</dbReference>
<dbReference type="VEuPathDB" id="FungiDB:ASPFODRAFT_56200"/>
<keyword evidence="9 11" id="KW-0539">Nucleus</keyword>
<name>A0A1M3U0U2_ASPLC</name>
<protein>
    <recommendedName>
        <fullName evidence="11">DNA sliding clamp PCNA</fullName>
    </recommendedName>
</protein>
<dbReference type="GO" id="GO:0006275">
    <property type="term" value="P:regulation of DNA replication"/>
    <property type="evidence" value="ECO:0007669"/>
    <property type="project" value="InterPro"/>
</dbReference>
<gene>
    <name evidence="18" type="ORF">ASPFODRAFT_56200</name>
</gene>
<organism evidence="18 19">
    <name type="scientific">Aspergillus luchuensis (strain CBS 106.47)</name>
    <dbReference type="NCBI Taxonomy" id="1137211"/>
    <lineage>
        <taxon>Eukaryota</taxon>
        <taxon>Fungi</taxon>
        <taxon>Dikarya</taxon>
        <taxon>Ascomycota</taxon>
        <taxon>Pezizomycotina</taxon>
        <taxon>Eurotiomycetes</taxon>
        <taxon>Eurotiomycetidae</taxon>
        <taxon>Eurotiales</taxon>
        <taxon>Aspergillaceae</taxon>
        <taxon>Aspergillus</taxon>
        <taxon>Aspergillus subgen. Circumdati</taxon>
    </lineage>
</organism>
<evidence type="ECO:0000256" key="7">
    <source>
        <dbReference type="ARBA" id="ARBA00023125"/>
    </source>
</evidence>
<dbReference type="HAMAP" id="MF_00317">
    <property type="entry name" value="DNApol_clamp_arch"/>
    <property type="match status" value="1"/>
</dbReference>
<evidence type="ECO:0000256" key="4">
    <source>
        <dbReference type="ARBA" id="ARBA00022692"/>
    </source>
</evidence>
<dbReference type="PROSITE" id="PS00293">
    <property type="entry name" value="PCNA_2"/>
    <property type="match status" value="1"/>
</dbReference>
<dbReference type="InterPro" id="IPR026859">
    <property type="entry name" value="Myosin-bd"/>
</dbReference>
<dbReference type="InterPro" id="IPR022648">
    <property type="entry name" value="Pr_cel_nuc_antig_N"/>
</dbReference>
<evidence type="ECO:0000256" key="6">
    <source>
        <dbReference type="ARBA" id="ARBA00022989"/>
    </source>
</evidence>
<comment type="similarity">
    <text evidence="3 12">Belongs to the PCNA family.</text>
</comment>
<dbReference type="FunFam" id="3.10.150.10:FF:000006">
    <property type="entry name" value="Proliferating cell nuclear antigen"/>
    <property type="match status" value="1"/>
</dbReference>
<dbReference type="FunFam" id="3.70.10.10:FF:000001">
    <property type="entry name" value="Proliferating cell nuclear antigen"/>
    <property type="match status" value="1"/>
</dbReference>
<dbReference type="GO" id="GO:0017022">
    <property type="term" value="F:myosin binding"/>
    <property type="evidence" value="ECO:0007669"/>
    <property type="project" value="InterPro"/>
</dbReference>
<evidence type="ECO:0000256" key="5">
    <source>
        <dbReference type="ARBA" id="ARBA00022705"/>
    </source>
</evidence>
<dbReference type="NCBIfam" id="TIGR00590">
    <property type="entry name" value="pcna"/>
    <property type="match status" value="1"/>
</dbReference>
<dbReference type="PANTHER" id="PTHR11352:SF0">
    <property type="entry name" value="PROLIFERATING CELL NUCLEAR ANTIGEN"/>
    <property type="match status" value="1"/>
</dbReference>
<comment type="function">
    <text evidence="11">This protein is an auxiliary protein of DNA polymerase delta and is involved in the control of eukaryotic DNA replication by increasing the polymerase's processivity during elongation of the leading strand.</text>
</comment>
<evidence type="ECO:0000256" key="3">
    <source>
        <dbReference type="ARBA" id="ARBA00010462"/>
    </source>
</evidence>
<reference evidence="19" key="1">
    <citation type="journal article" date="2017" name="Genome Biol.">
        <title>Comparative genomics reveals high biological diversity and specific adaptations in the industrially and medically important fungal genus Aspergillus.</title>
        <authorList>
            <person name="de Vries R.P."/>
            <person name="Riley R."/>
            <person name="Wiebenga A."/>
            <person name="Aguilar-Osorio G."/>
            <person name="Amillis S."/>
            <person name="Uchima C.A."/>
            <person name="Anderluh G."/>
            <person name="Asadollahi M."/>
            <person name="Askin M."/>
            <person name="Barry K."/>
            <person name="Battaglia E."/>
            <person name="Bayram O."/>
            <person name="Benocci T."/>
            <person name="Braus-Stromeyer S.A."/>
            <person name="Caldana C."/>
            <person name="Canovas D."/>
            <person name="Cerqueira G.C."/>
            <person name="Chen F."/>
            <person name="Chen W."/>
            <person name="Choi C."/>
            <person name="Clum A."/>
            <person name="Dos Santos R.A."/>
            <person name="Damasio A.R."/>
            <person name="Diallinas G."/>
            <person name="Emri T."/>
            <person name="Fekete E."/>
            <person name="Flipphi M."/>
            <person name="Freyberg S."/>
            <person name="Gallo A."/>
            <person name="Gournas C."/>
            <person name="Habgood R."/>
            <person name="Hainaut M."/>
            <person name="Harispe M.L."/>
            <person name="Henrissat B."/>
            <person name="Hilden K.S."/>
            <person name="Hope R."/>
            <person name="Hossain A."/>
            <person name="Karabika E."/>
            <person name="Karaffa L."/>
            <person name="Karanyi Z."/>
            <person name="Krasevec N."/>
            <person name="Kuo A."/>
            <person name="Kusch H."/>
            <person name="LaButti K."/>
            <person name="Lagendijk E.L."/>
            <person name="Lapidus A."/>
            <person name="Levasseur A."/>
            <person name="Lindquist E."/>
            <person name="Lipzen A."/>
            <person name="Logrieco A.F."/>
            <person name="MacCabe A."/>
            <person name="Maekelae M.R."/>
            <person name="Malavazi I."/>
            <person name="Melin P."/>
            <person name="Meyer V."/>
            <person name="Mielnichuk N."/>
            <person name="Miskei M."/>
            <person name="Molnar A.P."/>
            <person name="Mule G."/>
            <person name="Ngan C.Y."/>
            <person name="Orejas M."/>
            <person name="Orosz E."/>
            <person name="Ouedraogo J.P."/>
            <person name="Overkamp K.M."/>
            <person name="Park H.-S."/>
            <person name="Perrone G."/>
            <person name="Piumi F."/>
            <person name="Punt P.J."/>
            <person name="Ram A.F."/>
            <person name="Ramon A."/>
            <person name="Rauscher S."/>
            <person name="Record E."/>
            <person name="Riano-Pachon D.M."/>
            <person name="Robert V."/>
            <person name="Roehrig J."/>
            <person name="Ruller R."/>
            <person name="Salamov A."/>
            <person name="Salih N.S."/>
            <person name="Samson R.A."/>
            <person name="Sandor E."/>
            <person name="Sanguinetti M."/>
            <person name="Schuetze T."/>
            <person name="Sepcic K."/>
            <person name="Shelest E."/>
            <person name="Sherlock G."/>
            <person name="Sophianopoulou V."/>
            <person name="Squina F.M."/>
            <person name="Sun H."/>
            <person name="Susca A."/>
            <person name="Todd R.B."/>
            <person name="Tsang A."/>
            <person name="Unkles S.E."/>
            <person name="van de Wiele N."/>
            <person name="van Rossen-Uffink D."/>
            <person name="Oliveira J.V."/>
            <person name="Vesth T.C."/>
            <person name="Visser J."/>
            <person name="Yu J.-H."/>
            <person name="Zhou M."/>
            <person name="Andersen M.R."/>
            <person name="Archer D.B."/>
            <person name="Baker S.E."/>
            <person name="Benoit I."/>
            <person name="Brakhage A.A."/>
            <person name="Braus G.H."/>
            <person name="Fischer R."/>
            <person name="Frisvad J.C."/>
            <person name="Goldman G.H."/>
            <person name="Houbraken J."/>
            <person name="Oakley B."/>
            <person name="Pocsi I."/>
            <person name="Scazzocchio C."/>
            <person name="Seiboth B."/>
            <person name="vanKuyk P.A."/>
            <person name="Wortman J."/>
            <person name="Dyer P.S."/>
            <person name="Grigoriev I.V."/>
        </authorList>
    </citation>
    <scope>NUCLEOTIDE SEQUENCE [LARGE SCALE GENOMIC DNA]</scope>
    <source>
        <strain evidence="19">CBS 106.47</strain>
    </source>
</reference>
<dbReference type="GO" id="GO:0043626">
    <property type="term" value="C:PCNA complex"/>
    <property type="evidence" value="ECO:0007669"/>
    <property type="project" value="UniProtKB-ARBA"/>
</dbReference>
<dbReference type="GO" id="GO:0003677">
    <property type="term" value="F:DNA binding"/>
    <property type="evidence" value="ECO:0007669"/>
    <property type="project" value="UniProtKB-KW"/>
</dbReference>
<evidence type="ECO:0000256" key="8">
    <source>
        <dbReference type="ARBA" id="ARBA00023136"/>
    </source>
</evidence>
<feature type="domain" description="Myosin-binding" evidence="17">
    <location>
        <begin position="155"/>
        <end position="420"/>
    </location>
</feature>